<dbReference type="EMBL" id="DQTV01000009">
    <property type="protein sequence ID" value="HIP56527.1"/>
    <property type="molecule type" value="Genomic_DNA"/>
</dbReference>
<name>A0A833DSP4_9CREN</name>
<feature type="domain" description="HIT" evidence="3">
    <location>
        <begin position="24"/>
        <end position="133"/>
    </location>
</feature>
<reference evidence="4" key="1">
    <citation type="journal article" date="2020" name="ISME J.">
        <title>Gammaproteobacteria mediating utilization of methyl-, sulfur- and petroleum organic compounds in deep ocean hydrothermal plumes.</title>
        <authorList>
            <person name="Zhou Z."/>
            <person name="Liu Y."/>
            <person name="Pan J."/>
            <person name="Cron B.R."/>
            <person name="Toner B.M."/>
            <person name="Anantharaman K."/>
            <person name="Breier J.A."/>
            <person name="Dick G.J."/>
            <person name="Li M."/>
        </authorList>
    </citation>
    <scope>NUCLEOTIDE SEQUENCE</scope>
    <source>
        <strain evidence="4">SZUA-1435</strain>
    </source>
</reference>
<dbReference type="Gene3D" id="3.30.428.10">
    <property type="entry name" value="HIT-like"/>
    <property type="match status" value="1"/>
</dbReference>
<accession>A0A833DSP4</accession>
<evidence type="ECO:0000256" key="2">
    <source>
        <dbReference type="PROSITE-ProRule" id="PRU00464"/>
    </source>
</evidence>
<dbReference type="InterPro" id="IPR011146">
    <property type="entry name" value="HIT-like"/>
</dbReference>
<organism evidence="4 5">
    <name type="scientific">Ignisphaera aggregans</name>
    <dbReference type="NCBI Taxonomy" id="334771"/>
    <lineage>
        <taxon>Archaea</taxon>
        <taxon>Thermoproteota</taxon>
        <taxon>Thermoprotei</taxon>
        <taxon>Desulfurococcales</taxon>
        <taxon>Desulfurococcaceae</taxon>
        <taxon>Ignisphaera</taxon>
    </lineage>
</organism>
<keyword evidence="1" id="KW-0547">Nucleotide-binding</keyword>
<evidence type="ECO:0000256" key="1">
    <source>
        <dbReference type="ARBA" id="ARBA00022741"/>
    </source>
</evidence>
<proteinExistence type="predicted"/>
<dbReference type="Pfam" id="PF01230">
    <property type="entry name" value="HIT"/>
    <property type="match status" value="1"/>
</dbReference>
<dbReference type="InterPro" id="IPR039383">
    <property type="entry name" value="FHIT"/>
</dbReference>
<comment type="caution">
    <text evidence="4">The sequence shown here is derived from an EMBL/GenBank/DDBJ whole genome shotgun (WGS) entry which is preliminary data.</text>
</comment>
<evidence type="ECO:0000259" key="3">
    <source>
        <dbReference type="PROSITE" id="PS51084"/>
    </source>
</evidence>
<gene>
    <name evidence="4" type="ORF">EYH02_00425</name>
</gene>
<dbReference type="AlphaFoldDB" id="A0A833DSP4"/>
<dbReference type="CDD" id="cd01275">
    <property type="entry name" value="FHIT"/>
    <property type="match status" value="1"/>
</dbReference>
<dbReference type="PANTHER" id="PTHR42997">
    <property type="entry name" value="HIT FAMILY HYDROLASE"/>
    <property type="match status" value="1"/>
</dbReference>
<evidence type="ECO:0000313" key="4">
    <source>
        <dbReference type="EMBL" id="HIP56527.1"/>
    </source>
</evidence>
<dbReference type="GO" id="GO:0003824">
    <property type="term" value="F:catalytic activity"/>
    <property type="evidence" value="ECO:0007669"/>
    <property type="project" value="InterPro"/>
</dbReference>
<evidence type="ECO:0000313" key="5">
    <source>
        <dbReference type="Proteomes" id="UP000605805"/>
    </source>
</evidence>
<sequence length="164" mass="18763">MRILWAPWRISYVTKANSLAKECIFCRALNGSDEEHFVVYRSSHSIAMLNLYPYNNAHTMVAPKRHVPSLELLRDEELLDLFKTVCLVIEALRREYKPHGFNIGINIGHVAGAGIESHIHVHVVPRWSGDTNFMPIVAGTKVLPEDLRSTWNRIRKALADLTHR</sequence>
<dbReference type="PROSITE" id="PS51084">
    <property type="entry name" value="HIT_2"/>
    <property type="match status" value="1"/>
</dbReference>
<dbReference type="Proteomes" id="UP000605805">
    <property type="component" value="Unassembled WGS sequence"/>
</dbReference>
<dbReference type="InterPro" id="IPR052908">
    <property type="entry name" value="AP-4-A_phosphorylase"/>
</dbReference>
<dbReference type="GO" id="GO:0000166">
    <property type="term" value="F:nucleotide binding"/>
    <property type="evidence" value="ECO:0007669"/>
    <property type="project" value="UniProtKB-KW"/>
</dbReference>
<dbReference type="SUPFAM" id="SSF54197">
    <property type="entry name" value="HIT-like"/>
    <property type="match status" value="1"/>
</dbReference>
<dbReference type="PANTHER" id="PTHR42997:SF1">
    <property type="entry name" value="AP-4-A PHOSPHORYLASE"/>
    <property type="match status" value="1"/>
</dbReference>
<feature type="short sequence motif" description="Histidine triad motif" evidence="2">
    <location>
        <begin position="118"/>
        <end position="122"/>
    </location>
</feature>
<dbReference type="InterPro" id="IPR036265">
    <property type="entry name" value="HIT-like_sf"/>
</dbReference>
<protein>
    <submittedName>
        <fullName evidence="4">HIT domain-containing protein</fullName>
    </submittedName>
</protein>